<organism evidence="1 2">
    <name type="scientific">Aspergillus aculeatus (strain ATCC 16872 / CBS 172.66 / WB 5094)</name>
    <dbReference type="NCBI Taxonomy" id="690307"/>
    <lineage>
        <taxon>Eukaryota</taxon>
        <taxon>Fungi</taxon>
        <taxon>Dikarya</taxon>
        <taxon>Ascomycota</taxon>
        <taxon>Pezizomycotina</taxon>
        <taxon>Eurotiomycetes</taxon>
        <taxon>Eurotiomycetidae</taxon>
        <taxon>Eurotiales</taxon>
        <taxon>Aspergillaceae</taxon>
        <taxon>Aspergillus</taxon>
        <taxon>Aspergillus subgen. Circumdati</taxon>
    </lineage>
</organism>
<gene>
    <name evidence="1" type="ORF">ASPACDRAFT_39077</name>
</gene>
<reference evidence="2" key="1">
    <citation type="journal article" date="2017" name="Genome Biol.">
        <title>Comparative genomics reveals high biological diversity and specific adaptations in the industrially and medically important fungal genus Aspergillus.</title>
        <authorList>
            <person name="de Vries R.P."/>
            <person name="Riley R."/>
            <person name="Wiebenga A."/>
            <person name="Aguilar-Osorio G."/>
            <person name="Amillis S."/>
            <person name="Uchima C.A."/>
            <person name="Anderluh G."/>
            <person name="Asadollahi M."/>
            <person name="Askin M."/>
            <person name="Barry K."/>
            <person name="Battaglia E."/>
            <person name="Bayram O."/>
            <person name="Benocci T."/>
            <person name="Braus-Stromeyer S.A."/>
            <person name="Caldana C."/>
            <person name="Canovas D."/>
            <person name="Cerqueira G.C."/>
            <person name="Chen F."/>
            <person name="Chen W."/>
            <person name="Choi C."/>
            <person name="Clum A."/>
            <person name="Dos Santos R.A."/>
            <person name="Damasio A.R."/>
            <person name="Diallinas G."/>
            <person name="Emri T."/>
            <person name="Fekete E."/>
            <person name="Flipphi M."/>
            <person name="Freyberg S."/>
            <person name="Gallo A."/>
            <person name="Gournas C."/>
            <person name="Habgood R."/>
            <person name="Hainaut M."/>
            <person name="Harispe M.L."/>
            <person name="Henrissat B."/>
            <person name="Hilden K.S."/>
            <person name="Hope R."/>
            <person name="Hossain A."/>
            <person name="Karabika E."/>
            <person name="Karaffa L."/>
            <person name="Karanyi Z."/>
            <person name="Krasevec N."/>
            <person name="Kuo A."/>
            <person name="Kusch H."/>
            <person name="LaButti K."/>
            <person name="Lagendijk E.L."/>
            <person name="Lapidus A."/>
            <person name="Levasseur A."/>
            <person name="Lindquist E."/>
            <person name="Lipzen A."/>
            <person name="Logrieco A.F."/>
            <person name="MacCabe A."/>
            <person name="Maekelae M.R."/>
            <person name="Malavazi I."/>
            <person name="Melin P."/>
            <person name="Meyer V."/>
            <person name="Mielnichuk N."/>
            <person name="Miskei M."/>
            <person name="Molnar A.P."/>
            <person name="Mule G."/>
            <person name="Ngan C.Y."/>
            <person name="Orejas M."/>
            <person name="Orosz E."/>
            <person name="Ouedraogo J.P."/>
            <person name="Overkamp K.M."/>
            <person name="Park H.-S."/>
            <person name="Perrone G."/>
            <person name="Piumi F."/>
            <person name="Punt P.J."/>
            <person name="Ram A.F."/>
            <person name="Ramon A."/>
            <person name="Rauscher S."/>
            <person name="Record E."/>
            <person name="Riano-Pachon D.M."/>
            <person name="Robert V."/>
            <person name="Roehrig J."/>
            <person name="Ruller R."/>
            <person name="Salamov A."/>
            <person name="Salih N.S."/>
            <person name="Samson R.A."/>
            <person name="Sandor E."/>
            <person name="Sanguinetti M."/>
            <person name="Schuetze T."/>
            <person name="Sepcic K."/>
            <person name="Shelest E."/>
            <person name="Sherlock G."/>
            <person name="Sophianopoulou V."/>
            <person name="Squina F.M."/>
            <person name="Sun H."/>
            <person name="Susca A."/>
            <person name="Todd R.B."/>
            <person name="Tsang A."/>
            <person name="Unkles S.E."/>
            <person name="van de Wiele N."/>
            <person name="van Rossen-Uffink D."/>
            <person name="Oliveira J.V."/>
            <person name="Vesth T.C."/>
            <person name="Visser J."/>
            <person name="Yu J.-H."/>
            <person name="Zhou M."/>
            <person name="Andersen M.R."/>
            <person name="Archer D.B."/>
            <person name="Baker S.E."/>
            <person name="Benoit I."/>
            <person name="Brakhage A.A."/>
            <person name="Braus G.H."/>
            <person name="Fischer R."/>
            <person name="Frisvad J.C."/>
            <person name="Goldman G.H."/>
            <person name="Houbraken J."/>
            <person name="Oakley B."/>
            <person name="Pocsi I."/>
            <person name="Scazzocchio C."/>
            <person name="Seiboth B."/>
            <person name="vanKuyk P.A."/>
            <person name="Wortman J."/>
            <person name="Dyer P.S."/>
            <person name="Grigoriev I.V."/>
        </authorList>
    </citation>
    <scope>NUCLEOTIDE SEQUENCE [LARGE SCALE GENOMIC DNA]</scope>
    <source>
        <strain evidence="2">ATCC 16872 / CBS 172.66 / WB 5094</strain>
    </source>
</reference>
<dbReference type="Proteomes" id="UP000184546">
    <property type="component" value="Unassembled WGS sequence"/>
</dbReference>
<dbReference type="EMBL" id="KV878971">
    <property type="protein sequence ID" value="OJK03457.1"/>
    <property type="molecule type" value="Genomic_DNA"/>
</dbReference>
<dbReference type="RefSeq" id="XP_020059796.1">
    <property type="nucleotide sequence ID" value="XM_020200539.1"/>
</dbReference>
<name>A0A1L9X4T4_ASPA1</name>
<evidence type="ECO:0000313" key="1">
    <source>
        <dbReference type="EMBL" id="OJK03457.1"/>
    </source>
</evidence>
<evidence type="ECO:0000313" key="2">
    <source>
        <dbReference type="Proteomes" id="UP000184546"/>
    </source>
</evidence>
<protein>
    <recommendedName>
        <fullName evidence="3">Aminoglycoside phosphotransferase domain-containing protein</fullName>
    </recommendedName>
</protein>
<proteinExistence type="predicted"/>
<dbReference type="VEuPathDB" id="FungiDB:ASPACDRAFT_39077"/>
<sequence length="237" mass="27302">MSDNTPEEPPDYPLLEEATLLKFEGREFQVFRPYIERRAVFHAIKLDEQQQQQQQVVVKFFIHQHPVLRRSSQVGRLFSGIVQPEFTWEVQALRTARGIDGFPQLLNWESTVQGPEFENPGGRINLIAMTRLPGFPLSFYIYGLHEQSQIKAIKARVVELVEVLRLRGHEYTEGDPGKIIYDPASGKLGICCLRRSVAICSPTEQNDPITEDSLVIKQFGLNLWYKYSDKGRRRDAE</sequence>
<dbReference type="OMA" id="EWEGSHI"/>
<dbReference type="AlphaFoldDB" id="A0A1L9X4T4"/>
<evidence type="ECO:0008006" key="3">
    <source>
        <dbReference type="Google" id="ProtNLM"/>
    </source>
</evidence>
<dbReference type="GeneID" id="30974353"/>
<keyword evidence="2" id="KW-1185">Reference proteome</keyword>
<accession>A0A1L9X4T4</accession>
<dbReference type="OrthoDB" id="4500198at2759"/>